<dbReference type="GO" id="GO:0009036">
    <property type="term" value="F:type II site-specific deoxyribonuclease activity"/>
    <property type="evidence" value="ECO:0007669"/>
    <property type="project" value="InterPro"/>
</dbReference>
<protein>
    <submittedName>
        <fullName evidence="1">Eco47II restriction endonuclease</fullName>
    </submittedName>
</protein>
<reference evidence="1 2" key="1">
    <citation type="submission" date="2015-04" db="EMBL/GenBank/DDBJ databases">
        <title>The complete genome sequence of the rumen methanogen Methanobrevibacter millerae SM9.</title>
        <authorList>
            <person name="Leahy S.C."/>
            <person name="Kelly W.J."/>
            <person name="Pacheco D.M."/>
            <person name="Li D."/>
            <person name="Altermann E."/>
            <person name="Attwood G.T."/>
        </authorList>
    </citation>
    <scope>NUCLEOTIDE SEQUENCE [LARGE SCALE GENOMIC DNA]</scope>
    <source>
        <strain evidence="1 2">SM9</strain>
    </source>
</reference>
<dbReference type="Proteomes" id="UP000067738">
    <property type="component" value="Chromosome"/>
</dbReference>
<keyword evidence="1" id="KW-0540">Nuclease</keyword>
<dbReference type="InterPro" id="IPR019057">
    <property type="entry name" value="Restrct_endonuc_II_Eco47II"/>
</dbReference>
<dbReference type="RefSeq" id="WP_058738590.1">
    <property type="nucleotide sequence ID" value="NZ_CP011266.1"/>
</dbReference>
<sequence length="237" mass="27720">MTNKYVDFVSDDVFLEEVKRVMDSYPNDAQEIPSAIDLLKKSKYGLDEFKIMFDLCVNDISFEEWVKAERIRQNGKSIENKMGEFHQRLLGRVEGWQDLGTGDNSHVDLKNDDGTIYIEVKNKYNTINSGSGKTVRENLEKIVQENENATAYWAYIIHKNYKSDDAIWEKKNYENNERIRRISCDKVYELVTGDPHALKKTFRAIPIAINDILGTKKEFSKEDKKIIKEYEDHIFDD</sequence>
<gene>
    <name evidence="1" type="ORF">sm9_0454</name>
</gene>
<dbReference type="GeneID" id="26735429"/>
<dbReference type="GO" id="GO:0003677">
    <property type="term" value="F:DNA binding"/>
    <property type="evidence" value="ECO:0007669"/>
    <property type="project" value="InterPro"/>
</dbReference>
<proteinExistence type="predicted"/>
<dbReference type="PATRIC" id="fig|230361.4.peg.468"/>
<keyword evidence="2" id="KW-1185">Reference proteome</keyword>
<name>A0A0U3E5P4_9EURY</name>
<keyword evidence="1" id="KW-0255">Endonuclease</keyword>
<dbReference type="KEGG" id="mmil:sm9_0454"/>
<dbReference type="OrthoDB" id="78252at2157"/>
<dbReference type="AlphaFoldDB" id="A0A0U3E5P4"/>
<keyword evidence="1" id="KW-0378">Hydrolase</keyword>
<evidence type="ECO:0000313" key="1">
    <source>
        <dbReference type="EMBL" id="ALT68256.1"/>
    </source>
</evidence>
<evidence type="ECO:0000313" key="2">
    <source>
        <dbReference type="Proteomes" id="UP000067738"/>
    </source>
</evidence>
<dbReference type="REBASE" id="133955">
    <property type="entry name" value="R1.MmiSM9ORF453P"/>
</dbReference>
<dbReference type="EMBL" id="CP011266">
    <property type="protein sequence ID" value="ALT68256.1"/>
    <property type="molecule type" value="Genomic_DNA"/>
</dbReference>
<accession>A0A0U3E5P4</accession>
<organism evidence="1 2">
    <name type="scientific">Methanobrevibacter millerae</name>
    <dbReference type="NCBI Taxonomy" id="230361"/>
    <lineage>
        <taxon>Archaea</taxon>
        <taxon>Methanobacteriati</taxon>
        <taxon>Methanobacteriota</taxon>
        <taxon>Methanomada group</taxon>
        <taxon>Methanobacteria</taxon>
        <taxon>Methanobacteriales</taxon>
        <taxon>Methanobacteriaceae</taxon>
        <taxon>Methanobrevibacter</taxon>
    </lineage>
</organism>
<dbReference type="GO" id="GO:0009307">
    <property type="term" value="P:DNA restriction-modification system"/>
    <property type="evidence" value="ECO:0007669"/>
    <property type="project" value="InterPro"/>
</dbReference>
<dbReference type="Pfam" id="PF09553">
    <property type="entry name" value="RE_Eco47II"/>
    <property type="match status" value="1"/>
</dbReference>